<dbReference type="OrthoDB" id="671439at2759"/>
<name>A0A314V1G8_PRUYE</name>
<accession>A0A314V1G8</accession>
<dbReference type="AlphaFoldDB" id="A0A314V1G8"/>
<evidence type="ECO:0000313" key="1">
    <source>
        <dbReference type="EMBL" id="PQM42614.1"/>
    </source>
</evidence>
<dbReference type="EMBL" id="PJQY01002797">
    <property type="protein sequence ID" value="PQM42614.1"/>
    <property type="molecule type" value="Genomic_DNA"/>
</dbReference>
<dbReference type="STRING" id="2094558.A0A314V1G8"/>
<reference evidence="1 2" key="1">
    <citation type="submission" date="2018-02" db="EMBL/GenBank/DDBJ databases">
        <title>Draft genome of wild Prunus yedoensis var. nudiflora.</title>
        <authorList>
            <person name="Baek S."/>
            <person name="Kim J.-H."/>
            <person name="Choi K."/>
            <person name="Kim G.-B."/>
            <person name="Cho A."/>
            <person name="Jang H."/>
            <person name="Shin C.-H."/>
            <person name="Yu H.-J."/>
            <person name="Mun J.-H."/>
        </authorList>
    </citation>
    <scope>NUCLEOTIDE SEQUENCE [LARGE SCALE GENOMIC DNA]</scope>
    <source>
        <strain evidence="2">cv. Jeju island</strain>
        <tissue evidence="1">Leaf</tissue>
    </source>
</reference>
<sequence>MHADLTCVTLLVKAWGETHRKQAIAHLLLVGESSTRGRAVDQDIIKTKSAAAYYEAKSMVAKTRLPEKKMSTTTFKFTSAVIKQVLLQIHKIFLEANPFDLLAIVFCTSIACLKPPNSGTKHSLSICTDFRKKPCSNAFSSGCGGRGIRKWVGTRGKGWCTSMC</sequence>
<comment type="caution">
    <text evidence="1">The sequence shown here is derived from an EMBL/GenBank/DDBJ whole genome shotgun (WGS) entry which is preliminary data.</text>
</comment>
<keyword evidence="2" id="KW-1185">Reference proteome</keyword>
<dbReference type="Proteomes" id="UP000250321">
    <property type="component" value="Unassembled WGS sequence"/>
</dbReference>
<organism evidence="1 2">
    <name type="scientific">Prunus yedoensis var. nudiflora</name>
    <dbReference type="NCBI Taxonomy" id="2094558"/>
    <lineage>
        <taxon>Eukaryota</taxon>
        <taxon>Viridiplantae</taxon>
        <taxon>Streptophyta</taxon>
        <taxon>Embryophyta</taxon>
        <taxon>Tracheophyta</taxon>
        <taxon>Spermatophyta</taxon>
        <taxon>Magnoliopsida</taxon>
        <taxon>eudicotyledons</taxon>
        <taxon>Gunneridae</taxon>
        <taxon>Pentapetalae</taxon>
        <taxon>rosids</taxon>
        <taxon>fabids</taxon>
        <taxon>Rosales</taxon>
        <taxon>Rosaceae</taxon>
        <taxon>Amygdaloideae</taxon>
        <taxon>Amygdaleae</taxon>
        <taxon>Prunus</taxon>
    </lineage>
</organism>
<proteinExistence type="predicted"/>
<protein>
    <submittedName>
        <fullName evidence="1">Protein ECERIFERUM 26-like</fullName>
    </submittedName>
</protein>
<gene>
    <name evidence="1" type="ORF">Pyn_30931</name>
</gene>
<evidence type="ECO:0000313" key="2">
    <source>
        <dbReference type="Proteomes" id="UP000250321"/>
    </source>
</evidence>